<organism evidence="2 3">
    <name type="scientific">Clostridium aciditolerans</name>
    <dbReference type="NCBI Taxonomy" id="339861"/>
    <lineage>
        <taxon>Bacteria</taxon>
        <taxon>Bacillati</taxon>
        <taxon>Bacillota</taxon>
        <taxon>Clostridia</taxon>
        <taxon>Eubacteriales</taxon>
        <taxon>Clostridiaceae</taxon>
        <taxon>Clostridium</taxon>
    </lineage>
</organism>
<feature type="transmembrane region" description="Helical" evidence="1">
    <location>
        <begin position="119"/>
        <end position="139"/>
    </location>
</feature>
<reference evidence="2" key="1">
    <citation type="submission" date="2020-12" db="EMBL/GenBank/DDBJ databases">
        <title>Clostridium thailandense sp. nov., a novel acetogenic bacterium isolated from peat land soil in Thailand.</title>
        <authorList>
            <person name="Chaikitkaew S."/>
            <person name="Birkeland N.K."/>
        </authorList>
    </citation>
    <scope>NUCLEOTIDE SEQUENCE</scope>
    <source>
        <strain evidence="2">DSM 17425</strain>
    </source>
</reference>
<feature type="transmembrane region" description="Helical" evidence="1">
    <location>
        <begin position="30"/>
        <end position="56"/>
    </location>
</feature>
<evidence type="ECO:0000313" key="2">
    <source>
        <dbReference type="EMBL" id="MBI6871489.1"/>
    </source>
</evidence>
<feature type="transmembrane region" description="Helical" evidence="1">
    <location>
        <begin position="159"/>
        <end position="179"/>
    </location>
</feature>
<keyword evidence="1" id="KW-0472">Membrane</keyword>
<sequence>MYFSNKISQYAEDININVKINYSRVKKMTIIAFLSALASVFQCFGDLAPGIGYLISPLATAPIFISTIFSISYGIIGYILTMLLLLAFMPSEIILFAFTTGLLGISLGIGFLCLGRRIYIIAFSAVMLLVGISILLYAFQIPVLGPAVSYDFNIKKLLFVYIFGFLYSWLWTELIIIILKRLKKILFYC</sequence>
<accession>A0A934HTB1</accession>
<gene>
    <name evidence="2" type="ORF">I6U51_02060</name>
</gene>
<dbReference type="Proteomes" id="UP000622687">
    <property type="component" value="Unassembled WGS sequence"/>
</dbReference>
<proteinExistence type="predicted"/>
<keyword evidence="1" id="KW-1133">Transmembrane helix</keyword>
<feature type="transmembrane region" description="Helical" evidence="1">
    <location>
        <begin position="63"/>
        <end position="87"/>
    </location>
</feature>
<protein>
    <submittedName>
        <fullName evidence="2">Uncharacterized protein</fullName>
    </submittedName>
</protein>
<dbReference type="AlphaFoldDB" id="A0A934HTB1"/>
<keyword evidence="1" id="KW-0812">Transmembrane</keyword>
<name>A0A934HTB1_9CLOT</name>
<evidence type="ECO:0000313" key="3">
    <source>
        <dbReference type="Proteomes" id="UP000622687"/>
    </source>
</evidence>
<comment type="caution">
    <text evidence="2">The sequence shown here is derived from an EMBL/GenBank/DDBJ whole genome shotgun (WGS) entry which is preliminary data.</text>
</comment>
<dbReference type="RefSeq" id="WP_211140937.1">
    <property type="nucleotide sequence ID" value="NZ_JAEEGB010000003.1"/>
</dbReference>
<feature type="transmembrane region" description="Helical" evidence="1">
    <location>
        <begin position="93"/>
        <end position="112"/>
    </location>
</feature>
<dbReference type="EMBL" id="JAEEGB010000003">
    <property type="protein sequence ID" value="MBI6871489.1"/>
    <property type="molecule type" value="Genomic_DNA"/>
</dbReference>
<evidence type="ECO:0000256" key="1">
    <source>
        <dbReference type="SAM" id="Phobius"/>
    </source>
</evidence>
<keyword evidence="3" id="KW-1185">Reference proteome</keyword>